<dbReference type="EMBL" id="AYYK01000004">
    <property type="protein sequence ID" value="KRM79421.1"/>
    <property type="molecule type" value="Genomic_DNA"/>
</dbReference>
<name>A0A0R2BIS3_9LACO</name>
<organism evidence="1 2">
    <name type="scientific">Lapidilactobacillus dextrinicus DSM 20335</name>
    <dbReference type="NCBI Taxonomy" id="1423738"/>
    <lineage>
        <taxon>Bacteria</taxon>
        <taxon>Bacillati</taxon>
        <taxon>Bacillota</taxon>
        <taxon>Bacilli</taxon>
        <taxon>Lactobacillales</taxon>
        <taxon>Lactobacillaceae</taxon>
        <taxon>Lapidilactobacillus</taxon>
    </lineage>
</organism>
<dbReference type="AlphaFoldDB" id="A0A0R2BIS3"/>
<dbReference type="STRING" id="1423738.FC84_GL001597"/>
<gene>
    <name evidence="1" type="ORF">FC84_GL001597</name>
</gene>
<accession>A0A0R2BIS3</accession>
<dbReference type="OrthoDB" id="2221953at2"/>
<sequence>MGVKVSIDLNGVEKKLNSTNIKRGRYAFMNQAHSDMERYVPKRQGNLRNDSYVDKGNESIRYTAPYAKPQFYGVVNGSQIKHYSTSGTTRRWDLKAKGIYIKDWISAFNKGANL</sequence>
<dbReference type="Proteomes" id="UP000051813">
    <property type="component" value="Unassembled WGS sequence"/>
</dbReference>
<protein>
    <recommendedName>
        <fullName evidence="3">Minor capsid protein</fullName>
    </recommendedName>
</protein>
<evidence type="ECO:0000313" key="1">
    <source>
        <dbReference type="EMBL" id="KRM79421.1"/>
    </source>
</evidence>
<reference evidence="1 2" key="1">
    <citation type="journal article" date="2015" name="Genome Announc.">
        <title>Expanding the biotechnology potential of lactobacilli through comparative genomics of 213 strains and associated genera.</title>
        <authorList>
            <person name="Sun Z."/>
            <person name="Harris H.M."/>
            <person name="McCann A."/>
            <person name="Guo C."/>
            <person name="Argimon S."/>
            <person name="Zhang W."/>
            <person name="Yang X."/>
            <person name="Jeffery I.B."/>
            <person name="Cooney J.C."/>
            <person name="Kagawa T.F."/>
            <person name="Liu W."/>
            <person name="Song Y."/>
            <person name="Salvetti E."/>
            <person name="Wrobel A."/>
            <person name="Rasinkangas P."/>
            <person name="Parkhill J."/>
            <person name="Rea M.C."/>
            <person name="O'Sullivan O."/>
            <person name="Ritari J."/>
            <person name="Douillard F.P."/>
            <person name="Paul Ross R."/>
            <person name="Yang R."/>
            <person name="Briner A.E."/>
            <person name="Felis G.E."/>
            <person name="de Vos W.M."/>
            <person name="Barrangou R."/>
            <person name="Klaenhammer T.R."/>
            <person name="Caufield P.W."/>
            <person name="Cui Y."/>
            <person name="Zhang H."/>
            <person name="O'Toole P.W."/>
        </authorList>
    </citation>
    <scope>NUCLEOTIDE SEQUENCE [LARGE SCALE GENOMIC DNA]</scope>
    <source>
        <strain evidence="1 2">DSM 20335</strain>
    </source>
</reference>
<keyword evidence="2" id="KW-1185">Reference proteome</keyword>
<proteinExistence type="predicted"/>
<evidence type="ECO:0000313" key="2">
    <source>
        <dbReference type="Proteomes" id="UP000051813"/>
    </source>
</evidence>
<dbReference type="PATRIC" id="fig|1423738.3.peg.1615"/>
<dbReference type="InterPro" id="IPR021080">
    <property type="entry name" value="Minor_capsid_protein"/>
</dbReference>
<dbReference type="RefSeq" id="WP_057755677.1">
    <property type="nucleotide sequence ID" value="NZ_AYYK01000004.1"/>
</dbReference>
<comment type="caution">
    <text evidence="1">The sequence shown here is derived from an EMBL/GenBank/DDBJ whole genome shotgun (WGS) entry which is preliminary data.</text>
</comment>
<dbReference type="Pfam" id="PF11114">
    <property type="entry name" value="Minor_capsid_2"/>
    <property type="match status" value="1"/>
</dbReference>
<evidence type="ECO:0008006" key="3">
    <source>
        <dbReference type="Google" id="ProtNLM"/>
    </source>
</evidence>